<name>X6LAB7_RETFI</name>
<dbReference type="EMBL" id="ASPP01047071">
    <property type="protein sequence ID" value="ETN98300.1"/>
    <property type="molecule type" value="Genomic_DNA"/>
</dbReference>
<evidence type="ECO:0000313" key="3">
    <source>
        <dbReference type="EMBL" id="ETN98300.1"/>
    </source>
</evidence>
<dbReference type="CDD" id="cd06093">
    <property type="entry name" value="PX_domain"/>
    <property type="match status" value="1"/>
</dbReference>
<keyword evidence="4" id="KW-1185">Reference proteome</keyword>
<dbReference type="GO" id="GO:0035091">
    <property type="term" value="F:phosphatidylinositol binding"/>
    <property type="evidence" value="ECO:0007669"/>
    <property type="project" value="InterPro"/>
</dbReference>
<sequence length="593" mass="69630">MYVCCVTYHKYQAEIVAARFGPVQHHDTHAEFEIKVTASHYQWFVYRQYKHFQELDRALKQQAKDFTLEKPLSFSALPSIPTRSKYDIEAVVESKDALNKYVQFFMNDSALRNYDHVKAFLGWFDDDDIPKLFFFPDLISFAYGKDKRVSVELSCFFFFETLLDLEENEEGQQQQQQLQKKRYWTAGDNSLVFDEAHLIELRFSAKDVPIKNRHGCCLRIYEPNEPKQGIRFYDCLPQRRLLMQTEYVIDHSDPHFQKILLLDYVPMNFSILQVDLCLDEDDQQPPIGTAVFELAHVMCERTGCVVHSVSSIFFIFIFLLEDTKKKTTTANKRDNASVLVPTKALGKRASSLPEPQKNSTNDTANEFPRIDKTTIAMTVRRFVSLEDKTLSPNFVLDQNDIRIQTTQTNHSKYPTDSAQQQTRPFKTLPSNMRCEKWSVELQHNLKSILNAHSNLRISVAAKADKLTMDYFIYKDNDQMYEVCDLLLEVWRRVLEEIDTMIINEAKSSVLSKLCDIIFGIMTRYEWDLTHIKHWVYHDKYQPVTSPTWNKKMHRYHKQLELTIVEKKYISKNNNTLFFFFFSPSLSSSFPLIF</sequence>
<evidence type="ECO:0000313" key="4">
    <source>
        <dbReference type="Proteomes" id="UP000023152"/>
    </source>
</evidence>
<dbReference type="Gene3D" id="3.30.1520.10">
    <property type="entry name" value="Phox-like domain"/>
    <property type="match status" value="1"/>
</dbReference>
<dbReference type="Proteomes" id="UP000023152">
    <property type="component" value="Unassembled WGS sequence"/>
</dbReference>
<comment type="caution">
    <text evidence="3">The sequence shown here is derived from an EMBL/GenBank/DDBJ whole genome shotgun (WGS) entry which is preliminary data.</text>
</comment>
<gene>
    <name evidence="3" type="ORF">RFI_39209</name>
</gene>
<feature type="region of interest" description="Disordered" evidence="1">
    <location>
        <begin position="347"/>
        <end position="366"/>
    </location>
</feature>
<reference evidence="3 4" key="1">
    <citation type="journal article" date="2013" name="Curr. Biol.">
        <title>The Genome of the Foraminiferan Reticulomyxa filosa.</title>
        <authorList>
            <person name="Glockner G."/>
            <person name="Hulsmann N."/>
            <person name="Schleicher M."/>
            <person name="Noegel A.A."/>
            <person name="Eichinger L."/>
            <person name="Gallinger C."/>
            <person name="Pawlowski J."/>
            <person name="Sierra R."/>
            <person name="Euteneuer U."/>
            <person name="Pillet L."/>
            <person name="Moustafa A."/>
            <person name="Platzer M."/>
            <person name="Groth M."/>
            <person name="Szafranski K."/>
            <person name="Schliwa M."/>
        </authorList>
    </citation>
    <scope>NUCLEOTIDE SEQUENCE [LARGE SCALE GENOMIC DNA]</scope>
</reference>
<dbReference type="SMART" id="SM00312">
    <property type="entry name" value="PX"/>
    <property type="match status" value="1"/>
</dbReference>
<dbReference type="AlphaFoldDB" id="X6LAB7"/>
<dbReference type="InterPro" id="IPR036871">
    <property type="entry name" value="PX_dom_sf"/>
</dbReference>
<proteinExistence type="predicted"/>
<dbReference type="InterPro" id="IPR001683">
    <property type="entry name" value="PX_dom"/>
</dbReference>
<feature type="domain" description="PX" evidence="2">
    <location>
        <begin position="1"/>
        <end position="128"/>
    </location>
</feature>
<evidence type="ECO:0000256" key="1">
    <source>
        <dbReference type="SAM" id="MobiDB-lite"/>
    </source>
</evidence>
<dbReference type="SUPFAM" id="SSF64268">
    <property type="entry name" value="PX domain"/>
    <property type="match status" value="1"/>
</dbReference>
<protein>
    <recommendedName>
        <fullName evidence="2">PX domain-containing protein</fullName>
    </recommendedName>
</protein>
<dbReference type="Pfam" id="PF00787">
    <property type="entry name" value="PX"/>
    <property type="match status" value="1"/>
</dbReference>
<evidence type="ECO:0000259" key="2">
    <source>
        <dbReference type="PROSITE" id="PS50195"/>
    </source>
</evidence>
<organism evidence="3 4">
    <name type="scientific">Reticulomyxa filosa</name>
    <dbReference type="NCBI Taxonomy" id="46433"/>
    <lineage>
        <taxon>Eukaryota</taxon>
        <taxon>Sar</taxon>
        <taxon>Rhizaria</taxon>
        <taxon>Retaria</taxon>
        <taxon>Foraminifera</taxon>
        <taxon>Monothalamids</taxon>
        <taxon>Reticulomyxidae</taxon>
        <taxon>Reticulomyxa</taxon>
    </lineage>
</organism>
<dbReference type="PROSITE" id="PS50195">
    <property type="entry name" value="PX"/>
    <property type="match status" value="1"/>
</dbReference>
<accession>X6LAB7</accession>